<proteinExistence type="predicted"/>
<gene>
    <name evidence="1" type="ORF">AYBTSS11_LOCUS21132</name>
</gene>
<keyword evidence="2" id="KW-1185">Reference proteome</keyword>
<reference evidence="1" key="1">
    <citation type="submission" date="2023-10" db="EMBL/GenBank/DDBJ databases">
        <authorList>
            <person name="Domelevo Entfellner J.-B."/>
        </authorList>
    </citation>
    <scope>NUCLEOTIDE SEQUENCE</scope>
</reference>
<dbReference type="Gramene" id="rna-AYBTSS11_LOCUS21132">
    <property type="protein sequence ID" value="CAJ1967347.1"/>
    <property type="gene ID" value="gene-AYBTSS11_LOCUS21132"/>
</dbReference>
<dbReference type="Proteomes" id="UP001189624">
    <property type="component" value="Chromosome 7"/>
</dbReference>
<evidence type="ECO:0000313" key="1">
    <source>
        <dbReference type="EMBL" id="CAJ1967347.1"/>
    </source>
</evidence>
<dbReference type="AlphaFoldDB" id="A0AA86T470"/>
<organism evidence="1 2">
    <name type="scientific">Sphenostylis stenocarpa</name>
    <dbReference type="NCBI Taxonomy" id="92480"/>
    <lineage>
        <taxon>Eukaryota</taxon>
        <taxon>Viridiplantae</taxon>
        <taxon>Streptophyta</taxon>
        <taxon>Embryophyta</taxon>
        <taxon>Tracheophyta</taxon>
        <taxon>Spermatophyta</taxon>
        <taxon>Magnoliopsida</taxon>
        <taxon>eudicotyledons</taxon>
        <taxon>Gunneridae</taxon>
        <taxon>Pentapetalae</taxon>
        <taxon>rosids</taxon>
        <taxon>fabids</taxon>
        <taxon>Fabales</taxon>
        <taxon>Fabaceae</taxon>
        <taxon>Papilionoideae</taxon>
        <taxon>50 kb inversion clade</taxon>
        <taxon>NPAAA clade</taxon>
        <taxon>indigoferoid/millettioid clade</taxon>
        <taxon>Phaseoleae</taxon>
        <taxon>Sphenostylis</taxon>
    </lineage>
</organism>
<dbReference type="EMBL" id="OY731404">
    <property type="protein sequence ID" value="CAJ1967347.1"/>
    <property type="molecule type" value="Genomic_DNA"/>
</dbReference>
<accession>A0AA86T470</accession>
<sequence length="93" mass="10824">MKSNVKMIAWLLWHSYYHNHCGVAIKQKCEKRQHPSSFMHSPSSIALCCMHGAKWRWKKHEALKGQKVFTLGFFDHASSGPNLPILGIYEWKI</sequence>
<name>A0AA86T470_9FABA</name>
<evidence type="ECO:0000313" key="2">
    <source>
        <dbReference type="Proteomes" id="UP001189624"/>
    </source>
</evidence>
<protein>
    <submittedName>
        <fullName evidence="1">Uncharacterized protein</fullName>
    </submittedName>
</protein>